<sequence>MSRFLTLEQLLADETPELRAEIKARSRELIKAERLRQLRALARKKQDEVAGMRQDGVSRLERRSDMLISSLNTYVRGLGGRLRIVAELPGVGDVDLQITRQGKVEGATARVLKSVDPDSGKPAKVTRLKAARSRSPAKKAS</sequence>
<evidence type="ECO:0000313" key="2">
    <source>
        <dbReference type="EMBL" id="MBI4921113.1"/>
    </source>
</evidence>
<name>A0A933NXY4_9HYPH</name>
<feature type="region of interest" description="Disordered" evidence="1">
    <location>
        <begin position="113"/>
        <end position="141"/>
    </location>
</feature>
<reference evidence="2" key="1">
    <citation type="submission" date="2020-07" db="EMBL/GenBank/DDBJ databases">
        <title>Huge and variable diversity of episymbiotic CPR bacteria and DPANN archaea in groundwater ecosystems.</title>
        <authorList>
            <person name="He C.Y."/>
            <person name="Keren R."/>
            <person name="Whittaker M."/>
            <person name="Farag I.F."/>
            <person name="Doudna J."/>
            <person name="Cate J.H.D."/>
            <person name="Banfield J.F."/>
        </authorList>
    </citation>
    <scope>NUCLEOTIDE SEQUENCE</scope>
    <source>
        <strain evidence="2">NC_groundwater_1586_Pr3_B-0.1um_66_15</strain>
    </source>
</reference>
<dbReference type="AlphaFoldDB" id="A0A933NXY4"/>
<gene>
    <name evidence="2" type="ORF">HY834_05145</name>
</gene>
<comment type="caution">
    <text evidence="2">The sequence shown here is derived from an EMBL/GenBank/DDBJ whole genome shotgun (WGS) entry which is preliminary data.</text>
</comment>
<dbReference type="Proteomes" id="UP000782610">
    <property type="component" value="Unassembled WGS sequence"/>
</dbReference>
<organism evidence="2 3">
    <name type="scientific">Devosia nanyangense</name>
    <dbReference type="NCBI Taxonomy" id="1228055"/>
    <lineage>
        <taxon>Bacteria</taxon>
        <taxon>Pseudomonadati</taxon>
        <taxon>Pseudomonadota</taxon>
        <taxon>Alphaproteobacteria</taxon>
        <taxon>Hyphomicrobiales</taxon>
        <taxon>Devosiaceae</taxon>
        <taxon>Devosia</taxon>
    </lineage>
</organism>
<evidence type="ECO:0000256" key="1">
    <source>
        <dbReference type="SAM" id="MobiDB-lite"/>
    </source>
</evidence>
<feature type="compositionally biased region" description="Basic residues" evidence="1">
    <location>
        <begin position="124"/>
        <end position="141"/>
    </location>
</feature>
<accession>A0A933NXY4</accession>
<evidence type="ECO:0000313" key="3">
    <source>
        <dbReference type="Proteomes" id="UP000782610"/>
    </source>
</evidence>
<dbReference type="EMBL" id="JACRAF010000016">
    <property type="protein sequence ID" value="MBI4921113.1"/>
    <property type="molecule type" value="Genomic_DNA"/>
</dbReference>
<proteinExistence type="predicted"/>
<protein>
    <submittedName>
        <fullName evidence="2">Uncharacterized protein</fullName>
    </submittedName>
</protein>